<accession>A0A7R8D8F0</accession>
<proteinExistence type="predicted"/>
<dbReference type="Proteomes" id="UP000675881">
    <property type="component" value="Chromosome 7"/>
</dbReference>
<organism evidence="1 2">
    <name type="scientific">Lepeophtheirus salmonis</name>
    <name type="common">Salmon louse</name>
    <name type="synonym">Caligus salmonis</name>
    <dbReference type="NCBI Taxonomy" id="72036"/>
    <lineage>
        <taxon>Eukaryota</taxon>
        <taxon>Metazoa</taxon>
        <taxon>Ecdysozoa</taxon>
        <taxon>Arthropoda</taxon>
        <taxon>Crustacea</taxon>
        <taxon>Multicrustacea</taxon>
        <taxon>Hexanauplia</taxon>
        <taxon>Copepoda</taxon>
        <taxon>Siphonostomatoida</taxon>
        <taxon>Caligidae</taxon>
        <taxon>Lepeophtheirus</taxon>
    </lineage>
</organism>
<dbReference type="AlphaFoldDB" id="A0A7R8D8F0"/>
<name>A0A7R8D8F0_LEPSM</name>
<dbReference type="EC" id="2.7.4.6" evidence="1"/>
<evidence type="ECO:0000313" key="2">
    <source>
        <dbReference type="Proteomes" id="UP000675881"/>
    </source>
</evidence>
<gene>
    <name evidence="1" type="ORF">LSAA_12938</name>
</gene>
<keyword evidence="2" id="KW-1185">Reference proteome</keyword>
<sequence length="101" mass="11195">MGRNIGHGSDTIESPEKEIALWCTSNELGCLGSTNNAVLNVRFVLNDEKFREVINGTLGRIINVNPGSDGLIRNCRREAFKWKSLSKPYNQVSFGVPSENI</sequence>
<reference evidence="1" key="1">
    <citation type="submission" date="2021-02" db="EMBL/GenBank/DDBJ databases">
        <authorList>
            <person name="Bekaert M."/>
        </authorList>
    </citation>
    <scope>NUCLEOTIDE SEQUENCE</scope>
    <source>
        <strain evidence="1">IoA-00</strain>
    </source>
</reference>
<dbReference type="EMBL" id="HG994586">
    <property type="protein sequence ID" value="CAF3008180.1"/>
    <property type="molecule type" value="Genomic_DNA"/>
</dbReference>
<dbReference type="GO" id="GO:0004550">
    <property type="term" value="F:nucleoside diphosphate kinase activity"/>
    <property type="evidence" value="ECO:0007669"/>
    <property type="project" value="UniProtKB-EC"/>
</dbReference>
<keyword evidence="1" id="KW-0808">Transferase</keyword>
<protein>
    <submittedName>
        <fullName evidence="1">Ndk</fullName>
        <ecNumber evidence="1">2.7.4.6</ecNumber>
    </submittedName>
</protein>
<evidence type="ECO:0000313" key="1">
    <source>
        <dbReference type="EMBL" id="CAF3008180.1"/>
    </source>
</evidence>